<protein>
    <submittedName>
        <fullName evidence="3">Uncharacterized protein</fullName>
    </submittedName>
</protein>
<name>A0A059F2H1_9MICR</name>
<dbReference type="VEuPathDB" id="MicrosporidiaDB:H312_01399"/>
<evidence type="ECO:0000313" key="4">
    <source>
        <dbReference type="Proteomes" id="UP000030655"/>
    </source>
</evidence>
<organism evidence="3 4">
    <name type="scientific">Anncaliia algerae PRA339</name>
    <dbReference type="NCBI Taxonomy" id="1288291"/>
    <lineage>
        <taxon>Eukaryota</taxon>
        <taxon>Fungi</taxon>
        <taxon>Fungi incertae sedis</taxon>
        <taxon>Microsporidia</taxon>
        <taxon>Tubulinosematoidea</taxon>
        <taxon>Tubulinosematidae</taxon>
        <taxon>Anncaliia</taxon>
    </lineage>
</organism>
<feature type="coiled-coil region" evidence="1">
    <location>
        <begin position="248"/>
        <end position="275"/>
    </location>
</feature>
<keyword evidence="1" id="KW-0175">Coiled coil</keyword>
<dbReference type="AlphaFoldDB" id="A0A059F2H1"/>
<proteinExistence type="predicted"/>
<dbReference type="Proteomes" id="UP000030655">
    <property type="component" value="Unassembled WGS sequence"/>
</dbReference>
<evidence type="ECO:0000256" key="2">
    <source>
        <dbReference type="SAM" id="SignalP"/>
    </source>
</evidence>
<reference evidence="3 4" key="2">
    <citation type="submission" date="2014-03" db="EMBL/GenBank/DDBJ databases">
        <title>The Genome Sequence of Anncaliia algerae insect isolate PRA339.</title>
        <authorList>
            <consortium name="The Broad Institute Genome Sequencing Platform"/>
            <consortium name="The Broad Institute Genome Sequencing Center for Infectious Disease"/>
            <person name="Cuomo C."/>
            <person name="Becnel J."/>
            <person name="Sanscrainte N."/>
            <person name="Walker B."/>
            <person name="Young S.K."/>
            <person name="Zeng Q."/>
            <person name="Gargeya S."/>
            <person name="Fitzgerald M."/>
            <person name="Haas B."/>
            <person name="Abouelleil A."/>
            <person name="Alvarado L."/>
            <person name="Arachchi H.M."/>
            <person name="Berlin A.M."/>
            <person name="Chapman S.B."/>
            <person name="Dewar J."/>
            <person name="Goldberg J."/>
            <person name="Griggs A."/>
            <person name="Gujja S."/>
            <person name="Hansen M."/>
            <person name="Howarth C."/>
            <person name="Imamovic A."/>
            <person name="Larimer J."/>
            <person name="McCowan C."/>
            <person name="Murphy C."/>
            <person name="Neiman D."/>
            <person name="Pearson M."/>
            <person name="Priest M."/>
            <person name="Roberts A."/>
            <person name="Saif S."/>
            <person name="Shea T."/>
            <person name="Sisk P."/>
            <person name="Sykes S."/>
            <person name="Wortman J."/>
            <person name="Nusbaum C."/>
            <person name="Birren B."/>
        </authorList>
    </citation>
    <scope>NUCLEOTIDE SEQUENCE [LARGE SCALE GENOMIC DNA]</scope>
    <source>
        <strain evidence="3 4">PRA339</strain>
    </source>
</reference>
<sequence length="540" mass="64991">MLNYIIFLLCFINLYSSASQDSFKDSIIERNKNRKEEVDEIAKGLLLYGNSLQSFGDCLECFLVLMCSENDPVGMKFIENISEERKRILNESLVQIFKQGYDFLKVKLFFDNAHSFILLDSGKIYEFPSSVRAYYKNAKDFLNSSNHIKEFYDECIEKAKRIIEGYSEDQYYHTDARNEICFKLRVLFSEFKFTYYKIFVDLYRLHKYFSLFLNTYEDFYKNWIQFSEQFKYRVIFGNYCRNIERKVIKFDKILIDEKIKEIKELQREIINHYDNIIKSSLNLDRSETFEEKFEFVYTCEIFLIKSQNLYRFIRENRFYIKSTHIKEGLVVEENIQDKMCNKYLNEIEQISNEIRNNQDIKRYVNIIWGFLLIMITVDNTILDGVIRKKLHKIKNSFEEGNRINISLLSKFVGMEEAAIKNYYERSKLVYLDIMPRRFSKLEKNYFNLSSYYFTKDIISEFTFFLLFDKALSSESKLKDELYADSRKILSRKFDEILIIKNTSEILRLAIEDLECDIGNINLWFLEDKIIEEITNETEEF</sequence>
<evidence type="ECO:0000313" key="3">
    <source>
        <dbReference type="EMBL" id="KCZ81189.1"/>
    </source>
</evidence>
<gene>
    <name evidence="3" type="ORF">H312_01399</name>
</gene>
<keyword evidence="2" id="KW-0732">Signal</keyword>
<feature type="signal peptide" evidence="2">
    <location>
        <begin position="1"/>
        <end position="18"/>
    </location>
</feature>
<reference evidence="4" key="1">
    <citation type="submission" date="2013-02" db="EMBL/GenBank/DDBJ databases">
        <authorList>
            <consortium name="The Broad Institute Genome Sequencing Platform"/>
            <person name="Cuomo C."/>
            <person name="Becnel J."/>
            <person name="Sanscrainte N."/>
            <person name="Walker B."/>
            <person name="Young S.K."/>
            <person name="Zeng Q."/>
            <person name="Gargeya S."/>
            <person name="Fitzgerald M."/>
            <person name="Haas B."/>
            <person name="Abouelleil A."/>
            <person name="Alvarado L."/>
            <person name="Arachchi H.M."/>
            <person name="Berlin A.M."/>
            <person name="Chapman S.B."/>
            <person name="Dewar J."/>
            <person name="Goldberg J."/>
            <person name="Griggs A."/>
            <person name="Gujja S."/>
            <person name="Hansen M."/>
            <person name="Howarth C."/>
            <person name="Imamovic A."/>
            <person name="Larimer J."/>
            <person name="McCowan C."/>
            <person name="Murphy C."/>
            <person name="Neiman D."/>
            <person name="Pearson M."/>
            <person name="Priest M."/>
            <person name="Roberts A."/>
            <person name="Saif S."/>
            <person name="Shea T."/>
            <person name="Sisk P."/>
            <person name="Sykes S."/>
            <person name="Wortman J."/>
            <person name="Nusbaum C."/>
            <person name="Birren B."/>
        </authorList>
    </citation>
    <scope>NUCLEOTIDE SEQUENCE [LARGE SCALE GENOMIC DNA]</scope>
    <source>
        <strain evidence="4">PRA339</strain>
    </source>
</reference>
<evidence type="ECO:0000256" key="1">
    <source>
        <dbReference type="SAM" id="Coils"/>
    </source>
</evidence>
<dbReference type="HOGENOM" id="CLU_039519_0_0_1"/>
<accession>A0A059F2H1</accession>
<dbReference type="EMBL" id="KK365148">
    <property type="protein sequence ID" value="KCZ81189.1"/>
    <property type="molecule type" value="Genomic_DNA"/>
</dbReference>
<keyword evidence="4" id="KW-1185">Reference proteome</keyword>
<feature type="chain" id="PRO_5001571893" evidence="2">
    <location>
        <begin position="19"/>
        <end position="540"/>
    </location>
</feature>